<dbReference type="EMBL" id="JADKIO010000008">
    <property type="protein sequence ID" value="MBK9796945.1"/>
    <property type="molecule type" value="Genomic_DNA"/>
</dbReference>
<accession>A0A9D7SGB5</accession>
<reference evidence="1" key="1">
    <citation type="submission" date="2020-10" db="EMBL/GenBank/DDBJ databases">
        <title>Connecting structure to function with the recovery of over 1000 high-quality activated sludge metagenome-assembled genomes encoding full-length rRNA genes using long-read sequencing.</title>
        <authorList>
            <person name="Singleton C.M."/>
            <person name="Petriglieri F."/>
            <person name="Kristensen J.M."/>
            <person name="Kirkegaard R.H."/>
            <person name="Michaelsen T.Y."/>
            <person name="Andersen M.H."/>
            <person name="Karst S.M."/>
            <person name="Dueholm M.S."/>
            <person name="Nielsen P.H."/>
            <person name="Albertsen M."/>
        </authorList>
    </citation>
    <scope>NUCLEOTIDE SEQUENCE</scope>
    <source>
        <strain evidence="1">Skiv_18-Q3-R9-52_MAXAC.067</strain>
    </source>
</reference>
<organism evidence="1 2">
    <name type="scientific">Candidatus Geothrix skivensis</name>
    <dbReference type="NCBI Taxonomy" id="2954439"/>
    <lineage>
        <taxon>Bacteria</taxon>
        <taxon>Pseudomonadati</taxon>
        <taxon>Acidobacteriota</taxon>
        <taxon>Holophagae</taxon>
        <taxon>Holophagales</taxon>
        <taxon>Holophagaceae</taxon>
        <taxon>Geothrix</taxon>
    </lineage>
</organism>
<comment type="caution">
    <text evidence="1">The sequence shown here is derived from an EMBL/GenBank/DDBJ whole genome shotgun (WGS) entry which is preliminary data.</text>
</comment>
<proteinExistence type="predicted"/>
<dbReference type="Proteomes" id="UP000886657">
    <property type="component" value="Unassembled WGS sequence"/>
</dbReference>
<sequence length="59" mass="6077">MPVETSTLYTASAMAKQLGASEAKVKKAIKDLGLAPVAKKGCCAFYGAEQMAKVQAGLT</sequence>
<gene>
    <name evidence="1" type="ORF">IPP58_10695</name>
</gene>
<dbReference type="AlphaFoldDB" id="A0A9D7SGB5"/>
<evidence type="ECO:0000313" key="2">
    <source>
        <dbReference type="Proteomes" id="UP000886657"/>
    </source>
</evidence>
<evidence type="ECO:0000313" key="1">
    <source>
        <dbReference type="EMBL" id="MBK9796945.1"/>
    </source>
</evidence>
<protein>
    <submittedName>
        <fullName evidence="1">Uncharacterized protein</fullName>
    </submittedName>
</protein>
<name>A0A9D7SGB5_9BACT</name>